<dbReference type="InterPro" id="IPR009081">
    <property type="entry name" value="PP-bd_ACP"/>
</dbReference>
<proteinExistence type="predicted"/>
<dbReference type="Proteomes" id="UP001152798">
    <property type="component" value="Chromosome 3"/>
</dbReference>
<dbReference type="Pfam" id="PF00550">
    <property type="entry name" value="PP-binding"/>
    <property type="match status" value="1"/>
</dbReference>
<dbReference type="SUPFAM" id="SSF47336">
    <property type="entry name" value="ACP-like"/>
    <property type="match status" value="1"/>
</dbReference>
<name>A0A9P0EDT4_NEZVI</name>
<reference evidence="2" key="1">
    <citation type="submission" date="2022-01" db="EMBL/GenBank/DDBJ databases">
        <authorList>
            <person name="King R."/>
        </authorList>
    </citation>
    <scope>NUCLEOTIDE SEQUENCE</scope>
</reference>
<accession>A0A9P0EDT4</accession>
<organism evidence="2 3">
    <name type="scientific">Nezara viridula</name>
    <name type="common">Southern green stink bug</name>
    <name type="synonym">Cimex viridulus</name>
    <dbReference type="NCBI Taxonomy" id="85310"/>
    <lineage>
        <taxon>Eukaryota</taxon>
        <taxon>Metazoa</taxon>
        <taxon>Ecdysozoa</taxon>
        <taxon>Arthropoda</taxon>
        <taxon>Hexapoda</taxon>
        <taxon>Insecta</taxon>
        <taxon>Pterygota</taxon>
        <taxon>Neoptera</taxon>
        <taxon>Paraneoptera</taxon>
        <taxon>Hemiptera</taxon>
        <taxon>Heteroptera</taxon>
        <taxon>Panheteroptera</taxon>
        <taxon>Pentatomomorpha</taxon>
        <taxon>Pentatomoidea</taxon>
        <taxon>Pentatomidae</taxon>
        <taxon>Pentatominae</taxon>
        <taxon>Nezara</taxon>
    </lineage>
</organism>
<gene>
    <name evidence="2" type="ORF">NEZAVI_LOCUS5067</name>
</gene>
<dbReference type="InterPro" id="IPR036736">
    <property type="entry name" value="ACP-like_sf"/>
</dbReference>
<feature type="domain" description="Carrier" evidence="1">
    <location>
        <begin position="20"/>
        <end position="78"/>
    </location>
</feature>
<keyword evidence="3" id="KW-1185">Reference proteome</keyword>
<evidence type="ECO:0000313" key="3">
    <source>
        <dbReference type="Proteomes" id="UP001152798"/>
    </source>
</evidence>
<sequence>MKVDFNGLPNEKIPAMKCLWSTLASVLPHAKLSLEANFCDIGGNSHNRILIIEKLSEAGYNISISDFIRSETLLEIVNQMTPNTNRNRLYNKIDLTKHKFDQISEKYKAEIYRIVADGFAIKSVIERSMELKVEKRDYIQMLDIIWPKLINNPLSFVIKDQDTDEVVSCMLLMDIIDESPIRLQSNFDYVMELFEFIEAPLIEALPKGKILYAYMFATDIKLTPQKNIEMGLVTAGKVEDIARQNGFTGVFTGNTNPLTRQLSEIVLNYKLLKSYQVNQFVASDGTMPFKKADDSVTVACSFKELY</sequence>
<evidence type="ECO:0000313" key="2">
    <source>
        <dbReference type="EMBL" id="CAH1394598.1"/>
    </source>
</evidence>
<evidence type="ECO:0000259" key="1">
    <source>
        <dbReference type="Pfam" id="PF00550"/>
    </source>
</evidence>
<dbReference type="Gene3D" id="3.40.630.30">
    <property type="match status" value="1"/>
</dbReference>
<protein>
    <recommendedName>
        <fullName evidence="1">Carrier domain-containing protein</fullName>
    </recommendedName>
</protein>
<dbReference type="EMBL" id="OV725079">
    <property type="protein sequence ID" value="CAH1394598.1"/>
    <property type="molecule type" value="Genomic_DNA"/>
</dbReference>
<dbReference type="AlphaFoldDB" id="A0A9P0EDT4"/>
<dbReference type="OrthoDB" id="416786at2759"/>
<dbReference type="Gene3D" id="1.10.1200.10">
    <property type="entry name" value="ACP-like"/>
    <property type="match status" value="1"/>
</dbReference>